<proteinExistence type="predicted"/>
<keyword evidence="4" id="KW-1185">Reference proteome</keyword>
<evidence type="ECO:0000256" key="2">
    <source>
        <dbReference type="SAM" id="MobiDB-lite"/>
    </source>
</evidence>
<accession>A0A8S0SDF3</accession>
<organism evidence="3 4">
    <name type="scientific">Olea europaea subsp. europaea</name>
    <dbReference type="NCBI Taxonomy" id="158383"/>
    <lineage>
        <taxon>Eukaryota</taxon>
        <taxon>Viridiplantae</taxon>
        <taxon>Streptophyta</taxon>
        <taxon>Embryophyta</taxon>
        <taxon>Tracheophyta</taxon>
        <taxon>Spermatophyta</taxon>
        <taxon>Magnoliopsida</taxon>
        <taxon>eudicotyledons</taxon>
        <taxon>Gunneridae</taxon>
        <taxon>Pentapetalae</taxon>
        <taxon>asterids</taxon>
        <taxon>lamiids</taxon>
        <taxon>Lamiales</taxon>
        <taxon>Oleaceae</taxon>
        <taxon>Oleeae</taxon>
        <taxon>Olea</taxon>
    </lineage>
</organism>
<evidence type="ECO:0000313" key="4">
    <source>
        <dbReference type="Proteomes" id="UP000594638"/>
    </source>
</evidence>
<keyword evidence="1" id="KW-0175">Coiled coil</keyword>
<name>A0A8S0SDF3_OLEEU</name>
<comment type="caution">
    <text evidence="3">The sequence shown here is derived from an EMBL/GenBank/DDBJ whole genome shotgun (WGS) entry which is preliminary data.</text>
</comment>
<evidence type="ECO:0000256" key="1">
    <source>
        <dbReference type="SAM" id="Coils"/>
    </source>
</evidence>
<protein>
    <recommendedName>
        <fullName evidence="5">Retrotransposon gag domain-containing protein</fullName>
    </recommendedName>
</protein>
<dbReference type="EMBL" id="CACTIH010004362">
    <property type="protein sequence ID" value="CAA2990679.1"/>
    <property type="molecule type" value="Genomic_DNA"/>
</dbReference>
<evidence type="ECO:0008006" key="5">
    <source>
        <dbReference type="Google" id="ProtNLM"/>
    </source>
</evidence>
<sequence>MAAQLTPLFLPQVLDDMPLDYQSKISFLDGTPNSITAQQHADKMADFYELHEIDEENVAMRLFLQTFAGDVRKWFRGLAAASINTLAKLQRQFLNRWEAKKNPLQILTEYEQIKRNADGFNVDIAYQLRERELDTMEDMQKIVVSAEENLLSRRARAKAEKKTVVKEESSSMDQLLQKVEQMIERVKLDKPEPQVRNLNFCGQQKPQYRIRQKDQRNQEQAAQ</sequence>
<feature type="compositionally biased region" description="Polar residues" evidence="2">
    <location>
        <begin position="197"/>
        <end position="206"/>
    </location>
</feature>
<dbReference type="OrthoDB" id="1305902at2759"/>
<feature type="region of interest" description="Disordered" evidence="2">
    <location>
        <begin position="197"/>
        <end position="223"/>
    </location>
</feature>
<dbReference type="AlphaFoldDB" id="A0A8S0SDF3"/>
<gene>
    <name evidence="3" type="ORF">OLEA9_A064842</name>
</gene>
<feature type="coiled-coil region" evidence="1">
    <location>
        <begin position="129"/>
        <end position="185"/>
    </location>
</feature>
<reference evidence="3 4" key="1">
    <citation type="submission" date="2019-12" db="EMBL/GenBank/DDBJ databases">
        <authorList>
            <person name="Alioto T."/>
            <person name="Alioto T."/>
            <person name="Gomez Garrido J."/>
        </authorList>
    </citation>
    <scope>NUCLEOTIDE SEQUENCE [LARGE SCALE GENOMIC DNA]</scope>
</reference>
<dbReference type="Proteomes" id="UP000594638">
    <property type="component" value="Unassembled WGS sequence"/>
</dbReference>
<dbReference type="Gramene" id="OE9A064842T1">
    <property type="protein sequence ID" value="OE9A064842C1"/>
    <property type="gene ID" value="OE9A064842"/>
</dbReference>
<evidence type="ECO:0000313" key="3">
    <source>
        <dbReference type="EMBL" id="CAA2990679.1"/>
    </source>
</evidence>